<name>A0A0D8BVV1_GEOKU</name>
<dbReference type="InterPro" id="IPR010390">
    <property type="entry name" value="ABC-2_transporter-like"/>
</dbReference>
<keyword evidence="1" id="KW-0472">Membrane</keyword>
<feature type="transmembrane region" description="Helical" evidence="1">
    <location>
        <begin position="112"/>
        <end position="132"/>
    </location>
</feature>
<evidence type="ECO:0000313" key="2">
    <source>
        <dbReference type="EMBL" id="KJE28293.1"/>
    </source>
</evidence>
<dbReference type="PATRIC" id="fig|1462.6.peg.2986"/>
<protein>
    <submittedName>
        <fullName evidence="2">ABC-2 transporter family protein</fullName>
    </submittedName>
</protein>
<feature type="transmembrane region" description="Helical" evidence="1">
    <location>
        <begin position="144"/>
        <end position="169"/>
    </location>
</feature>
<gene>
    <name evidence="2" type="ORF">LG52_2704</name>
</gene>
<evidence type="ECO:0000313" key="3">
    <source>
        <dbReference type="Proteomes" id="UP000032522"/>
    </source>
</evidence>
<keyword evidence="1" id="KW-0812">Transmembrane</keyword>
<proteinExistence type="predicted"/>
<dbReference type="OrthoDB" id="2027431at2"/>
<keyword evidence="1" id="KW-1133">Transmembrane helix</keyword>
<organism evidence="2 3">
    <name type="scientific">Geobacillus kaustophilus</name>
    <dbReference type="NCBI Taxonomy" id="1462"/>
    <lineage>
        <taxon>Bacteria</taxon>
        <taxon>Bacillati</taxon>
        <taxon>Bacillota</taxon>
        <taxon>Bacilli</taxon>
        <taxon>Bacillales</taxon>
        <taxon>Anoxybacillaceae</taxon>
        <taxon>Geobacillus</taxon>
        <taxon>Geobacillus thermoleovorans group</taxon>
    </lineage>
</organism>
<dbReference type="PANTHER" id="PTHR36832:SF1">
    <property type="entry name" value="SLR1174 PROTEIN"/>
    <property type="match status" value="1"/>
</dbReference>
<dbReference type="Proteomes" id="UP000032522">
    <property type="component" value="Unassembled WGS sequence"/>
</dbReference>
<accession>A0A0D8BVV1</accession>
<feature type="transmembrane region" description="Helical" evidence="1">
    <location>
        <begin position="181"/>
        <end position="199"/>
    </location>
</feature>
<dbReference type="PANTHER" id="PTHR36832">
    <property type="entry name" value="SLR1174 PROTEIN-RELATED"/>
    <property type="match status" value="1"/>
</dbReference>
<dbReference type="AlphaFoldDB" id="A0A0D8BVV1"/>
<feature type="transmembrane region" description="Helical" evidence="1">
    <location>
        <begin position="55"/>
        <end position="72"/>
    </location>
</feature>
<evidence type="ECO:0000256" key="1">
    <source>
        <dbReference type="SAM" id="Phobius"/>
    </source>
</evidence>
<reference evidence="2 3" key="1">
    <citation type="submission" date="2015-01" db="EMBL/GenBank/DDBJ databases">
        <authorList>
            <person name="Filippidou S."/>
            <person name="Jeanneret N."/>
            <person name="Russel-Delif L."/>
            <person name="Junier T."/>
            <person name="Wunderlin T."/>
            <person name="Molina V."/>
            <person name="Johnson S.L."/>
            <person name="Davenport K.W."/>
            <person name="Chain P.S."/>
            <person name="Dorador C."/>
            <person name="Junier P."/>
        </authorList>
    </citation>
    <scope>NUCLEOTIDE SEQUENCE [LARGE SCALE GENOMIC DNA]</scope>
    <source>
        <strain evidence="2 3">Et7/4</strain>
    </source>
</reference>
<dbReference type="EMBL" id="JYBP01000003">
    <property type="protein sequence ID" value="KJE28293.1"/>
    <property type="molecule type" value="Genomic_DNA"/>
</dbReference>
<dbReference type="RefSeq" id="WP_044732294.1">
    <property type="nucleotide sequence ID" value="NZ_JYBP01000003.1"/>
</dbReference>
<dbReference type="Pfam" id="PF06182">
    <property type="entry name" value="ABC2_membrane_6"/>
    <property type="match status" value="1"/>
</dbReference>
<feature type="transmembrane region" description="Helical" evidence="1">
    <location>
        <begin position="21"/>
        <end position="43"/>
    </location>
</feature>
<comment type="caution">
    <text evidence="2">The sequence shown here is derived from an EMBL/GenBank/DDBJ whole genome shotgun (WGS) entry which is preliminary data.</text>
</comment>
<feature type="transmembrane region" description="Helical" evidence="1">
    <location>
        <begin position="233"/>
        <end position="251"/>
    </location>
</feature>
<sequence length="263" mass="30264">MDKYMEMVRIRFLMMLAYRTNYYTGILIYAINIAAYYFLWSAIYGGKSSMQGMSLGQMTTYVAISWLARAFYFNNLDREIAMEIRDGKVAVELIRPYSYLGMKAVQGLGEGLFRLFFLSLPGLFFVSLFLPLQFPGHAKTWLSFGLSLLFSFIIFSELNLLAGVVTFFTFRNEGLLRAKRFIIDLFSGLILPLSFYPDWAQRTMMYFPFQAISYIPSMIMTESFKGAAVRDGLLLQATWCIVLLFPIGWLWRAAKKRLVVQGG</sequence>